<dbReference type="EMBL" id="JAHYIQ010000010">
    <property type="protein sequence ID" value="KAK1128551.1"/>
    <property type="molecule type" value="Genomic_DNA"/>
</dbReference>
<accession>A0AA40KQ18</accession>
<proteinExistence type="predicted"/>
<evidence type="ECO:0000313" key="1">
    <source>
        <dbReference type="EMBL" id="KAK1128551.1"/>
    </source>
</evidence>
<comment type="caution">
    <text evidence="1">The sequence shown here is derived from an EMBL/GenBank/DDBJ whole genome shotgun (WGS) entry which is preliminary data.</text>
</comment>
<sequence>MYEEASRLSSSKLATASGALRRMSDVPVSCGMMDRPIPSQYAVLRAECGKLVSMHQIGVRRKPKRSARVYRIQCNAPMCPASFSWSGSCHPSRDHAAAATPAILHRPYGAFGHTLRYTGHAFAIFRSPFGTERIDIRTHRTREKLHDATDVAVYLATIPDVFLQGGFFFITESDFRAGVTQKIGPL</sequence>
<protein>
    <submittedName>
        <fullName evidence="1">Uncharacterized protein</fullName>
    </submittedName>
</protein>
<gene>
    <name evidence="1" type="ORF">K0M31_003009</name>
</gene>
<organism evidence="1 2">
    <name type="scientific">Melipona bicolor</name>
    <dbReference type="NCBI Taxonomy" id="60889"/>
    <lineage>
        <taxon>Eukaryota</taxon>
        <taxon>Metazoa</taxon>
        <taxon>Ecdysozoa</taxon>
        <taxon>Arthropoda</taxon>
        <taxon>Hexapoda</taxon>
        <taxon>Insecta</taxon>
        <taxon>Pterygota</taxon>
        <taxon>Neoptera</taxon>
        <taxon>Endopterygota</taxon>
        <taxon>Hymenoptera</taxon>
        <taxon>Apocrita</taxon>
        <taxon>Aculeata</taxon>
        <taxon>Apoidea</taxon>
        <taxon>Anthophila</taxon>
        <taxon>Apidae</taxon>
        <taxon>Melipona</taxon>
    </lineage>
</organism>
<reference evidence="1" key="1">
    <citation type="submission" date="2021-10" db="EMBL/GenBank/DDBJ databases">
        <title>Melipona bicolor Genome sequencing and assembly.</title>
        <authorList>
            <person name="Araujo N.S."/>
            <person name="Arias M.C."/>
        </authorList>
    </citation>
    <scope>NUCLEOTIDE SEQUENCE</scope>
    <source>
        <strain evidence="1">USP_2M_L1-L4_2017</strain>
        <tissue evidence="1">Whole body</tissue>
    </source>
</reference>
<evidence type="ECO:0000313" key="2">
    <source>
        <dbReference type="Proteomes" id="UP001177670"/>
    </source>
</evidence>
<keyword evidence="2" id="KW-1185">Reference proteome</keyword>
<dbReference type="Proteomes" id="UP001177670">
    <property type="component" value="Unassembled WGS sequence"/>
</dbReference>
<name>A0AA40KQ18_9HYME</name>
<dbReference type="AlphaFoldDB" id="A0AA40KQ18"/>